<reference evidence="2 3" key="1">
    <citation type="submission" date="2017-03" db="EMBL/GenBank/DDBJ databases">
        <title>Isolation of Levoglucosan Utilizing Bacteria.</title>
        <authorList>
            <person name="Arya A.S."/>
        </authorList>
    </citation>
    <scope>NUCLEOTIDE SEQUENCE [LARGE SCALE GENOMIC DNA]</scope>
    <source>
        <strain evidence="2 3">MEC069</strain>
    </source>
</reference>
<feature type="transmembrane region" description="Helical" evidence="1">
    <location>
        <begin position="236"/>
        <end position="261"/>
    </location>
</feature>
<dbReference type="EMBL" id="MYFO01000044">
    <property type="protein sequence ID" value="TFE83699.1"/>
    <property type="molecule type" value="Genomic_DNA"/>
</dbReference>
<name>A0A4Y8PSU4_9BACL</name>
<dbReference type="Proteomes" id="UP000298246">
    <property type="component" value="Unassembled WGS sequence"/>
</dbReference>
<comment type="caution">
    <text evidence="2">The sequence shown here is derived from an EMBL/GenBank/DDBJ whole genome shotgun (WGS) entry which is preliminary data.</text>
</comment>
<dbReference type="PANTHER" id="PTHR38443">
    <property type="match status" value="1"/>
</dbReference>
<dbReference type="OrthoDB" id="5902884at2"/>
<accession>A0A4Y8PSU4</accession>
<evidence type="ECO:0000313" key="2">
    <source>
        <dbReference type="EMBL" id="TFE83699.1"/>
    </source>
</evidence>
<proteinExistence type="predicted"/>
<evidence type="ECO:0000256" key="1">
    <source>
        <dbReference type="SAM" id="Phobius"/>
    </source>
</evidence>
<dbReference type="Gene3D" id="1.20.1170.10">
    <property type="match status" value="1"/>
</dbReference>
<dbReference type="SUPFAM" id="SSF58100">
    <property type="entry name" value="Bacterial hemolysins"/>
    <property type="match status" value="1"/>
</dbReference>
<keyword evidence="1" id="KW-1133">Transmembrane helix</keyword>
<dbReference type="InterPro" id="IPR052785">
    <property type="entry name" value="Enterotoxin_cmpnt"/>
</dbReference>
<dbReference type="AlphaFoldDB" id="A0A4Y8PSU4"/>
<organism evidence="2 3">
    <name type="scientific">Paenibacillus athensensis</name>
    <dbReference type="NCBI Taxonomy" id="1967502"/>
    <lineage>
        <taxon>Bacteria</taxon>
        <taxon>Bacillati</taxon>
        <taxon>Bacillota</taxon>
        <taxon>Bacilli</taxon>
        <taxon>Bacillales</taxon>
        <taxon>Paenibacillaceae</taxon>
        <taxon>Paenibacillus</taxon>
    </lineage>
</organism>
<dbReference type="InterPro" id="IPR008414">
    <property type="entry name" value="HBL"/>
</dbReference>
<dbReference type="Pfam" id="PF05791">
    <property type="entry name" value="Bacillus_HBL"/>
    <property type="match status" value="1"/>
</dbReference>
<gene>
    <name evidence="2" type="ORF">B5M42_22245</name>
</gene>
<keyword evidence="1" id="KW-0472">Membrane</keyword>
<sequence>MDKFERGINFMSNVIRLNTALNFGPGQLRQESQQGNQYVLSRADWAAIQAYAQNGLSLPTNDEEFRVYANLKPGASIPNISDIYDAYKKVHEHCNTWQHDTFPQTVSLASDLVNYNTYTKTYYPALQKRIDDYLENPTDKVLKELTAIINLLQKKATEFHDRAVAAETAVTKFADDTANDQTVIQKLDENYNKQMNDEDGVVTKLKKQISDLTDQFNKLNDEYNRDVVIAATTPTYAWATIFGFIAAVVVAGTYGAAAAACKRQMDEIQKQINSLTTELNTDLNILAALTSASKSLGFIKESINNALPALQKAKGSWKALADDLKSLQDLIKNAISDQDPELWNLGLDAAADSWAKVGQDADDYRHFAFVTFVTSQTA</sequence>
<dbReference type="GO" id="GO:0016020">
    <property type="term" value="C:membrane"/>
    <property type="evidence" value="ECO:0007669"/>
    <property type="project" value="InterPro"/>
</dbReference>
<protein>
    <submittedName>
        <fullName evidence="2">Uncharacterized protein</fullName>
    </submittedName>
</protein>
<dbReference type="NCBIfam" id="NF033928">
    <property type="entry name" value="alph_xenorhab_A"/>
    <property type="match status" value="1"/>
</dbReference>
<dbReference type="CDD" id="cd22656">
    <property type="entry name" value="ClyA_Cry6Aa-like"/>
    <property type="match status" value="1"/>
</dbReference>
<keyword evidence="1" id="KW-0812">Transmembrane</keyword>
<evidence type="ECO:0000313" key="3">
    <source>
        <dbReference type="Proteomes" id="UP000298246"/>
    </source>
</evidence>
<keyword evidence="3" id="KW-1185">Reference proteome</keyword>
<dbReference type="PANTHER" id="PTHR38443:SF2">
    <property type="entry name" value="NON-HEMOLYTIC ENTEROTOXIN LYTIC COMPONENT L1"/>
    <property type="match status" value="1"/>
</dbReference>